<dbReference type="PANTHER" id="PTHR30160:SF7">
    <property type="entry name" value="ADP-HEPTOSE--LPS HEPTOSYLTRANSFERASE 2"/>
    <property type="match status" value="1"/>
</dbReference>
<dbReference type="Pfam" id="PF01075">
    <property type="entry name" value="Glyco_transf_9"/>
    <property type="match status" value="1"/>
</dbReference>
<dbReference type="CDD" id="cd03789">
    <property type="entry name" value="GT9_LPS_heptosyltransferase"/>
    <property type="match status" value="1"/>
</dbReference>
<dbReference type="InterPro" id="IPR002201">
    <property type="entry name" value="Glyco_trans_9"/>
</dbReference>
<evidence type="ECO:0000313" key="3">
    <source>
        <dbReference type="EMBL" id="GGG25304.1"/>
    </source>
</evidence>
<dbReference type="Proteomes" id="UP000605733">
    <property type="component" value="Unassembled WGS sequence"/>
</dbReference>
<reference evidence="4" key="1">
    <citation type="journal article" date="2019" name="Int. J. Syst. Evol. Microbiol.">
        <title>The Global Catalogue of Microorganisms (GCM) 10K type strain sequencing project: providing services to taxonomists for standard genome sequencing and annotation.</title>
        <authorList>
            <consortium name="The Broad Institute Genomics Platform"/>
            <consortium name="The Broad Institute Genome Sequencing Center for Infectious Disease"/>
            <person name="Wu L."/>
            <person name="Ma J."/>
        </authorList>
    </citation>
    <scope>NUCLEOTIDE SEQUENCE [LARGE SCALE GENOMIC DNA]</scope>
    <source>
        <strain evidence="4">CGMCC 1.15422</strain>
    </source>
</reference>
<proteinExistence type="predicted"/>
<comment type="caution">
    <text evidence="3">The sequence shown here is derived from an EMBL/GenBank/DDBJ whole genome shotgun (WGS) entry which is preliminary data.</text>
</comment>
<sequence>MKILVIQMKMIGDVLTSSILFEALRKEFPKAELHYLINAHTFPVVQNNPNIDRFVLYNKEQSFSKLAKKMKAENYNVVIDVLSNIKTAILTGLSGATYRISYDKFYTKPVSTHVFSRKIEPKTVGGSAIEKRLRMLTPLSANFPAEIKPKIFLQEDEIINAKQKLEEAGIDISRNLYMIGALGSSEKKTYPLKYLAKLLDQIVEETNAHLLFNYIPNQKTQVEKLFGFCSSATQKNIHLDIYGNSLREFLAITYHCDALIGNEGGAINMAKAMEVPTFAIFAPPLHKENWNMYEDGKKNISVHLRDFKPDMFVDKPEKQLKTEWENFYNEFHPGMIEEKLGKFLNMNSK</sequence>
<gene>
    <name evidence="3" type="ORF">GCM10011532_05830</name>
</gene>
<dbReference type="Gene3D" id="3.40.50.2000">
    <property type="entry name" value="Glycogen Phosphorylase B"/>
    <property type="match status" value="2"/>
</dbReference>
<keyword evidence="4" id="KW-1185">Reference proteome</keyword>
<dbReference type="SUPFAM" id="SSF53756">
    <property type="entry name" value="UDP-Glycosyltransferase/glycogen phosphorylase"/>
    <property type="match status" value="1"/>
</dbReference>
<keyword evidence="1" id="KW-0328">Glycosyltransferase</keyword>
<accession>A0ABQ1WEP6</accession>
<evidence type="ECO:0000256" key="1">
    <source>
        <dbReference type="ARBA" id="ARBA00022676"/>
    </source>
</evidence>
<evidence type="ECO:0000256" key="2">
    <source>
        <dbReference type="ARBA" id="ARBA00022679"/>
    </source>
</evidence>
<dbReference type="PANTHER" id="PTHR30160">
    <property type="entry name" value="TETRAACYLDISACCHARIDE 4'-KINASE-RELATED"/>
    <property type="match status" value="1"/>
</dbReference>
<dbReference type="InterPro" id="IPR051199">
    <property type="entry name" value="LPS_LOS_Heptosyltrfase"/>
</dbReference>
<evidence type="ECO:0000313" key="4">
    <source>
        <dbReference type="Proteomes" id="UP000605733"/>
    </source>
</evidence>
<organism evidence="3 4">
    <name type="scientific">Christiangramia forsetii</name>
    <dbReference type="NCBI Taxonomy" id="411153"/>
    <lineage>
        <taxon>Bacteria</taxon>
        <taxon>Pseudomonadati</taxon>
        <taxon>Bacteroidota</taxon>
        <taxon>Flavobacteriia</taxon>
        <taxon>Flavobacteriales</taxon>
        <taxon>Flavobacteriaceae</taxon>
        <taxon>Christiangramia</taxon>
    </lineage>
</organism>
<keyword evidence="2" id="KW-0808">Transferase</keyword>
<dbReference type="EMBL" id="BMIX01000001">
    <property type="protein sequence ID" value="GGG25304.1"/>
    <property type="molecule type" value="Genomic_DNA"/>
</dbReference>
<name>A0ABQ1WEP6_9FLAO</name>
<dbReference type="RefSeq" id="WP_011710144.1">
    <property type="nucleotide sequence ID" value="NZ_BMIX01000001.1"/>
</dbReference>
<protein>
    <submittedName>
        <fullName evidence="3">ADP-heptose--LPS heptosyltransferase</fullName>
    </submittedName>
</protein>